<dbReference type="RefSeq" id="WP_245803507.1">
    <property type="nucleotide sequence ID" value="NZ_FUYR01000002.1"/>
</dbReference>
<dbReference type="SUPFAM" id="SSF53649">
    <property type="entry name" value="Alkaline phosphatase-like"/>
    <property type="match status" value="1"/>
</dbReference>
<sequence>MMRRSLLIAALFLFGSFAIAQNKTKNLIVVTLDGLRWQEVFRGGDSVLVNMKEYNSDRKGLTQRFIRESPADRRKILMPFFWSTVVQKGQIYGNRDLGNKAEVANTFKFSYPGYSELFTGFPDPRVNSNDKVANPNTNVLEYINKQKGFEGKVIAFTSWDVFPSILNDKRSGFVVNSGLMDLKVPGMSDRLKLLNELQHQAPGFVSEEMRLDAITYQFGKQYMIDKKPRVLYLGFDETDDLAHQGNYKAYLQQANKTDAMLADLWKYLQSDPFYKDQTTLVITCDHGRGTIPLDTWRSHGEKIDGAEQVWFAVMGPDIPAKGEVKTQSTIYHKQLAQTFSELLGLDFRSAAGHEVGTAITLK</sequence>
<evidence type="ECO:0000313" key="3">
    <source>
        <dbReference type="Proteomes" id="UP000189981"/>
    </source>
</evidence>
<dbReference type="AlphaFoldDB" id="A0A1T5D1M1"/>
<name>A0A1T5D1M1_9SPHI</name>
<keyword evidence="1" id="KW-0732">Signal</keyword>
<dbReference type="InterPro" id="IPR017850">
    <property type="entry name" value="Alkaline_phosphatase_core_sf"/>
</dbReference>
<dbReference type="InterPro" id="IPR002591">
    <property type="entry name" value="Phosphodiest/P_Trfase"/>
</dbReference>
<dbReference type="Gene3D" id="3.40.720.10">
    <property type="entry name" value="Alkaline Phosphatase, subunit A"/>
    <property type="match status" value="1"/>
</dbReference>
<proteinExistence type="predicted"/>
<organism evidence="2 3">
    <name type="scientific">Daejeonella lutea</name>
    <dbReference type="NCBI Taxonomy" id="572036"/>
    <lineage>
        <taxon>Bacteria</taxon>
        <taxon>Pseudomonadati</taxon>
        <taxon>Bacteroidota</taxon>
        <taxon>Sphingobacteriia</taxon>
        <taxon>Sphingobacteriales</taxon>
        <taxon>Sphingobacteriaceae</taxon>
        <taxon>Daejeonella</taxon>
    </lineage>
</organism>
<feature type="chain" id="PRO_5012007198" evidence="1">
    <location>
        <begin position="21"/>
        <end position="362"/>
    </location>
</feature>
<gene>
    <name evidence="2" type="ORF">SAMN05661099_2116</name>
</gene>
<dbReference type="Proteomes" id="UP000189981">
    <property type="component" value="Unassembled WGS sequence"/>
</dbReference>
<dbReference type="EMBL" id="FUYR01000002">
    <property type="protein sequence ID" value="SKB65638.1"/>
    <property type="molecule type" value="Genomic_DNA"/>
</dbReference>
<reference evidence="3" key="1">
    <citation type="submission" date="2017-02" db="EMBL/GenBank/DDBJ databases">
        <authorList>
            <person name="Varghese N."/>
            <person name="Submissions S."/>
        </authorList>
    </citation>
    <scope>NUCLEOTIDE SEQUENCE [LARGE SCALE GENOMIC DNA]</scope>
    <source>
        <strain evidence="3">DSM 22385</strain>
    </source>
</reference>
<accession>A0A1T5D1M1</accession>
<dbReference type="Pfam" id="PF01663">
    <property type="entry name" value="Phosphodiest"/>
    <property type="match status" value="1"/>
</dbReference>
<dbReference type="STRING" id="572036.SAMN05661099_2116"/>
<keyword evidence="3" id="KW-1185">Reference proteome</keyword>
<protein>
    <submittedName>
        <fullName evidence="2">Type I phosphodiesterase / nucleotide pyrophosphatase</fullName>
    </submittedName>
</protein>
<evidence type="ECO:0000256" key="1">
    <source>
        <dbReference type="SAM" id="SignalP"/>
    </source>
</evidence>
<feature type="signal peptide" evidence="1">
    <location>
        <begin position="1"/>
        <end position="20"/>
    </location>
</feature>
<evidence type="ECO:0000313" key="2">
    <source>
        <dbReference type="EMBL" id="SKB65638.1"/>
    </source>
</evidence>